<dbReference type="PROSITE" id="PS51111">
    <property type="entry name" value="REJ"/>
    <property type="match status" value="1"/>
</dbReference>
<gene>
    <name evidence="3" type="primary">HILPDA</name>
</gene>
<evidence type="ECO:0000259" key="2">
    <source>
        <dbReference type="PROSITE" id="PS51111"/>
    </source>
</evidence>
<dbReference type="GO" id="GO:0001819">
    <property type="term" value="P:positive regulation of cytokine production"/>
    <property type="evidence" value="ECO:0007669"/>
    <property type="project" value="InterPro"/>
</dbReference>
<keyword evidence="1" id="KW-0812">Transmembrane</keyword>
<dbReference type="GO" id="GO:0010884">
    <property type="term" value="P:positive regulation of lipid storage"/>
    <property type="evidence" value="ECO:0007669"/>
    <property type="project" value="InterPro"/>
</dbReference>
<sequence length="156" mass="16866">VQLRHGYKWAARTALLRALLRTELLPSECSLVCDFALSLADFLAYSCTTRCDSERPLPATPGGATNLPEAEGSSTAVQRSGILSAMKHMLNLYLLGVALALLSIFTRLMESLGGLLETPSPGGSWTTRDQLASTVPPRAFQNIHPEGCEKTSLHRL</sequence>
<dbReference type="GO" id="GO:0008284">
    <property type="term" value="P:positive regulation of cell population proliferation"/>
    <property type="evidence" value="ECO:0007669"/>
    <property type="project" value="InterPro"/>
</dbReference>
<dbReference type="AlphaFoldDB" id="A0A671FW55"/>
<dbReference type="Proteomes" id="UP000472240">
    <property type="component" value="Chromosome 26"/>
</dbReference>
<protein>
    <recommendedName>
        <fullName evidence="2">REJ domain-containing protein</fullName>
    </recommendedName>
</protein>
<dbReference type="InParanoid" id="A0A671FW55"/>
<feature type="transmembrane region" description="Helical" evidence="1">
    <location>
        <begin position="90"/>
        <end position="109"/>
    </location>
</feature>
<proteinExistence type="predicted"/>
<dbReference type="Ensembl" id="ENSRFET00010032371.1">
    <property type="protein sequence ID" value="ENSRFEP00010029835.1"/>
    <property type="gene ID" value="ENSRFEG00010019784.1"/>
</dbReference>
<evidence type="ECO:0000256" key="1">
    <source>
        <dbReference type="SAM" id="Phobius"/>
    </source>
</evidence>
<organism evidence="3 4">
    <name type="scientific">Rhinolophus ferrumequinum</name>
    <name type="common">Greater horseshoe bat</name>
    <dbReference type="NCBI Taxonomy" id="59479"/>
    <lineage>
        <taxon>Eukaryota</taxon>
        <taxon>Metazoa</taxon>
        <taxon>Chordata</taxon>
        <taxon>Craniata</taxon>
        <taxon>Vertebrata</taxon>
        <taxon>Euteleostomi</taxon>
        <taxon>Mammalia</taxon>
        <taxon>Eutheria</taxon>
        <taxon>Laurasiatheria</taxon>
        <taxon>Chiroptera</taxon>
        <taxon>Yinpterochiroptera</taxon>
        <taxon>Rhinolophoidea</taxon>
        <taxon>Rhinolophidae</taxon>
        <taxon>Rhinolophinae</taxon>
        <taxon>Rhinolophus</taxon>
    </lineage>
</organism>
<keyword evidence="4" id="KW-1185">Reference proteome</keyword>
<dbReference type="GO" id="GO:0035425">
    <property type="term" value="P:autocrine signaling"/>
    <property type="evidence" value="ECO:0007669"/>
    <property type="project" value="TreeGrafter"/>
</dbReference>
<dbReference type="PANTHER" id="PTHR16886:SF0">
    <property type="entry name" value="HYPOXIA-INDUCIBLE LIPID DROPLET-ASSOCIATED PROTEIN"/>
    <property type="match status" value="1"/>
</dbReference>
<reference evidence="3" key="5">
    <citation type="submission" date="2025-09" db="UniProtKB">
        <authorList>
            <consortium name="Ensembl"/>
        </authorList>
    </citation>
    <scope>IDENTIFICATION</scope>
</reference>
<name>A0A671FW55_RHIFE</name>
<dbReference type="GeneTree" id="ENSGT00940000169914"/>
<dbReference type="InterPro" id="IPR026190">
    <property type="entry name" value="Hipoxia_HILPDA"/>
</dbReference>
<reference evidence="3" key="4">
    <citation type="submission" date="2025-08" db="UniProtKB">
        <authorList>
            <consortium name="Ensembl"/>
        </authorList>
    </citation>
    <scope>IDENTIFICATION</scope>
</reference>
<keyword evidence="1" id="KW-0472">Membrane</keyword>
<feature type="domain" description="REJ" evidence="2">
    <location>
        <begin position="1"/>
        <end position="156"/>
    </location>
</feature>
<reference evidence="3 4" key="1">
    <citation type="journal article" date="2015" name="Annu Rev Anim Biosci">
        <title>The Genome 10K Project: a way forward.</title>
        <authorList>
            <person name="Koepfli K.P."/>
            <person name="Paten B."/>
            <person name="O'Brien S.J."/>
            <person name="Koepfli K.P."/>
            <person name="Paten B."/>
            <person name="Antunes A."/>
            <person name="Belov K."/>
            <person name="Bustamante C."/>
            <person name="Castoe T.A."/>
            <person name="Clawson H."/>
            <person name="Crawford A.J."/>
            <person name="Diekhans M."/>
            <person name="Distel D."/>
            <person name="Durbin R."/>
            <person name="Earl D."/>
            <person name="Fujita M.K."/>
            <person name="Gamble T."/>
            <person name="Georges A."/>
            <person name="Gemmell N."/>
            <person name="Gilbert M.T."/>
            <person name="Graves J.M."/>
            <person name="Green R.E."/>
            <person name="Hickey G."/>
            <person name="Jarvis E.D."/>
            <person name="Johnson W."/>
            <person name="Komissarov A."/>
            <person name="Korf I."/>
            <person name="Kuhn R."/>
            <person name="Larkin D.M."/>
            <person name="Lewin H."/>
            <person name="Lopez J.V."/>
            <person name="Ma J."/>
            <person name="Marques-Bonet T."/>
            <person name="Miller W."/>
            <person name="Murphy R."/>
            <person name="Pevzner P."/>
            <person name="Shapiro B."/>
            <person name="Steiner C."/>
            <person name="Tamazian G."/>
            <person name="Venkatesh B."/>
            <person name="Wang J."/>
            <person name="Wayne R."/>
            <person name="Wiley E."/>
            <person name="Yang H."/>
            <person name="Zhang G."/>
            <person name="Haussler D."/>
            <person name="Ryder O."/>
            <person name="O'Brien S.J."/>
        </authorList>
    </citation>
    <scope>NUCLEOTIDE SEQUENCE</scope>
</reference>
<accession>A0A671FW55</accession>
<dbReference type="InterPro" id="IPR014010">
    <property type="entry name" value="REJ_dom"/>
</dbReference>
<dbReference type="GO" id="GO:0016020">
    <property type="term" value="C:membrane"/>
    <property type="evidence" value="ECO:0007669"/>
    <property type="project" value="UniProtKB-SubCell"/>
</dbReference>
<reference evidence="3 4" key="2">
    <citation type="journal article" date="2018" name="Annu Rev Anim Biosci">
        <title>Bat Biology, Genomes, and the Bat1K Project: To Generate Chromosome-Level Genomes for All Living Bat Species.</title>
        <authorList>
            <person name="Teeling E.C."/>
            <person name="Vernes S.C."/>
            <person name="Davalos L.M."/>
            <person name="Ray D.A."/>
            <person name="Gilbert M.T.P."/>
            <person name="Myers E."/>
        </authorList>
    </citation>
    <scope>NUCLEOTIDE SEQUENCE</scope>
</reference>
<evidence type="ECO:0000313" key="4">
    <source>
        <dbReference type="Proteomes" id="UP000472240"/>
    </source>
</evidence>
<evidence type="ECO:0000313" key="3">
    <source>
        <dbReference type="Ensembl" id="ENSRFEP00010029835.1"/>
    </source>
</evidence>
<keyword evidence="1" id="KW-1133">Transmembrane helix</keyword>
<reference evidence="4" key="3">
    <citation type="submission" date="2018-12" db="EMBL/GenBank/DDBJ databases">
        <title>G10K-VGP greater horseshoe bat female genome, primary haplotype.</title>
        <authorList>
            <person name="Teeling E."/>
            <person name="Myers G."/>
            <person name="Vernes S."/>
            <person name="Pippel M."/>
            <person name="Winkler S."/>
            <person name="Fedrigo O."/>
            <person name="Rhie A."/>
            <person name="Koren S."/>
            <person name="Phillippy A."/>
            <person name="Lewin H."/>
            <person name="Damas J."/>
            <person name="Howe K."/>
            <person name="Mountcastle J."/>
            <person name="Jarvis E.D."/>
        </authorList>
    </citation>
    <scope>NUCLEOTIDE SEQUENCE [LARGE SCALE GENOMIC DNA]</scope>
</reference>
<dbReference type="Pfam" id="PF15220">
    <property type="entry name" value="HILPDA"/>
    <property type="match status" value="1"/>
</dbReference>
<dbReference type="GO" id="GO:0005811">
    <property type="term" value="C:lipid droplet"/>
    <property type="evidence" value="ECO:0007669"/>
    <property type="project" value="TreeGrafter"/>
</dbReference>
<dbReference type="PANTHER" id="PTHR16886">
    <property type="entry name" value="HYPOXIA-INDUCIBLE PROTEIN 2"/>
    <property type="match status" value="1"/>
</dbReference>